<dbReference type="SUPFAM" id="SSF69255">
    <property type="entry name" value="gp5 N-terminal domain-like"/>
    <property type="match status" value="1"/>
</dbReference>
<dbReference type="PANTHER" id="PTHR32305">
    <property type="match status" value="1"/>
</dbReference>
<feature type="domain" description="Gp5/Type VI secretion system Vgr protein OB-fold" evidence="5">
    <location>
        <begin position="429"/>
        <end position="497"/>
    </location>
</feature>
<evidence type="ECO:0000259" key="5">
    <source>
        <dbReference type="Pfam" id="PF04717"/>
    </source>
</evidence>
<dbReference type="NCBIfam" id="TIGR03361">
    <property type="entry name" value="VI_Rhs_Vgr"/>
    <property type="match status" value="1"/>
</dbReference>
<feature type="region of interest" description="Disordered" evidence="4">
    <location>
        <begin position="40"/>
        <end position="59"/>
    </location>
</feature>
<dbReference type="InterPro" id="IPR017847">
    <property type="entry name" value="T6SS_RhsGE_Vgr_subset"/>
</dbReference>
<dbReference type="GO" id="GO:0005576">
    <property type="term" value="C:extracellular region"/>
    <property type="evidence" value="ECO:0007669"/>
    <property type="project" value="UniProtKB-SubCell"/>
</dbReference>
<dbReference type="Gene3D" id="2.30.110.50">
    <property type="match status" value="1"/>
</dbReference>
<dbReference type="AlphaFoldDB" id="A0A9X4LIV3"/>
<dbReference type="InterPro" id="IPR006533">
    <property type="entry name" value="T6SS_Vgr_RhsGE"/>
</dbReference>
<dbReference type="Pfam" id="PF22178">
    <property type="entry name" value="Gp5_trimer_C"/>
    <property type="match status" value="1"/>
</dbReference>
<accession>A0A9X4LIV3</accession>
<dbReference type="InterPro" id="IPR050708">
    <property type="entry name" value="T6SS_VgrG/RHS"/>
</dbReference>
<dbReference type="SUPFAM" id="SSF69349">
    <property type="entry name" value="Phage fibre proteins"/>
    <property type="match status" value="1"/>
</dbReference>
<sequence>MAGWSPHGGLHHEPRRPPREGLLRAPCCDTMSAHCRAAFADPHPQRSPGEPMTSPPFTLHTQPDQKLLFQSLSATEELGRLFEFNVLALAEAKANVDLEGLLGKPAYVSIQIDDDSQRHLHGLVASAGLEGASGGYAAYRLTLRPWLWLATLRADTRIFQNIAIDALIKKVLQPYGGDIEFKLQGSYPAYEYCVQYRESDFNFVSRLMEQEGLYYFFKHSDSKHTLVIVDKMSAHEAYPKHDTFQFRQGLGEGQHVGVVSDWRHHFELQSAKTTINDYNYLTPSTALLKDSSSMHAGAPAALEVYDPPGEYLSAAEGQRYVKLRMEESDARYASASAKTNIRGVAVGATFSLTDHPRDAENAKYLVVGTRIDVVYSGYEAGQKDSHFSCSFSALRAKDVFRSQRITPKPHVGGTQSAVVVGPKGEEIYTDQHGRIKVQFHWDRLGKSDENSSCWLRVATPIAGKAWGMIALPRIGQEVVVQFSEGDPDRPVVLGSVYNAEQIPPYLLPDHATVSTFRSRSSKQGVAANFNELAFEDKKGDEYIRLHAEKDLLELVKNDAHLEVGNDQFRKVAKNLTEEFGENVERSIGKSLADTVAENVQLTIGKDASVDIGGKHGVNVASDASYASGASISVESGAGTDIKVASNLHIKAGANVVIEAGATLTLKGAMINIEGSGPVSITGAMVKVNSGGGGGGGSASPQKPGKPEKAKKPDALKTFKDKVADDLGKKR</sequence>
<dbReference type="Proteomes" id="UP001152766">
    <property type="component" value="Unassembled WGS sequence"/>
</dbReference>
<dbReference type="NCBIfam" id="TIGR01646">
    <property type="entry name" value="vgr_GE"/>
    <property type="match status" value="1"/>
</dbReference>
<protein>
    <submittedName>
        <fullName evidence="7">Type VI secretion system tip protein VgrG</fullName>
    </submittedName>
</protein>
<feature type="region of interest" description="Disordered" evidence="4">
    <location>
        <begin position="689"/>
        <end position="730"/>
    </location>
</feature>
<comment type="similarity">
    <text evidence="2">Belongs to the VgrG protein family.</text>
</comment>
<evidence type="ECO:0000313" key="7">
    <source>
        <dbReference type="EMBL" id="MDG0864003.1"/>
    </source>
</evidence>
<feature type="compositionally biased region" description="Basic and acidic residues" evidence="4">
    <location>
        <begin position="10"/>
        <end position="22"/>
    </location>
</feature>
<dbReference type="PANTHER" id="PTHR32305:SF15">
    <property type="entry name" value="PROTEIN RHSA-RELATED"/>
    <property type="match status" value="1"/>
</dbReference>
<feature type="compositionally biased region" description="Basic and acidic residues" evidence="4">
    <location>
        <begin position="704"/>
        <end position="730"/>
    </location>
</feature>
<gene>
    <name evidence="7" type="primary">tssI</name>
    <name evidence="7" type="ORF">EXJ73_16200</name>
</gene>
<dbReference type="InterPro" id="IPR006531">
    <property type="entry name" value="Gp5/Vgr_OB"/>
</dbReference>
<evidence type="ECO:0000256" key="2">
    <source>
        <dbReference type="ARBA" id="ARBA00005558"/>
    </source>
</evidence>
<comment type="caution">
    <text evidence="7">The sequence shown here is derived from an EMBL/GenBank/DDBJ whole genome shotgun (WGS) entry which is preliminary data.</text>
</comment>
<comment type="subcellular location">
    <subcellularLocation>
        <location evidence="1">Secreted</location>
    </subcellularLocation>
</comment>
<keyword evidence="8" id="KW-1185">Reference proteome</keyword>
<dbReference type="Gene3D" id="4.10.220.110">
    <property type="match status" value="1"/>
</dbReference>
<evidence type="ECO:0000313" key="8">
    <source>
        <dbReference type="Proteomes" id="UP001152766"/>
    </source>
</evidence>
<keyword evidence="3" id="KW-0964">Secreted</keyword>
<dbReference type="EMBL" id="SGUG01000025">
    <property type="protein sequence ID" value="MDG0864003.1"/>
    <property type="molecule type" value="Genomic_DNA"/>
</dbReference>
<evidence type="ECO:0000256" key="3">
    <source>
        <dbReference type="ARBA" id="ARBA00022525"/>
    </source>
</evidence>
<name>A0A9X4LIV3_9BURK</name>
<dbReference type="InterPro" id="IPR037026">
    <property type="entry name" value="Vgr_OB-fold_dom_sf"/>
</dbReference>
<dbReference type="InterPro" id="IPR054030">
    <property type="entry name" value="Gp5_Vgr_C"/>
</dbReference>
<feature type="domain" description="Gp5/Type VI secretion system Vgr C-terminal trimerisation" evidence="6">
    <location>
        <begin position="514"/>
        <end position="623"/>
    </location>
</feature>
<reference evidence="7" key="1">
    <citation type="submission" date="2019-02" db="EMBL/GenBank/DDBJ databases">
        <title>Draft genome of the type strain Pelomonas aquatica CCUG 52575T.</title>
        <authorList>
            <person name="Gomila M."/>
            <person name="Lalucat J."/>
        </authorList>
    </citation>
    <scope>NUCLEOTIDE SEQUENCE</scope>
    <source>
        <strain evidence="7">CCUG 52575</strain>
    </source>
</reference>
<organism evidence="7 8">
    <name type="scientific">Pelomonas aquatica</name>
    <dbReference type="NCBI Taxonomy" id="431058"/>
    <lineage>
        <taxon>Bacteria</taxon>
        <taxon>Pseudomonadati</taxon>
        <taxon>Pseudomonadota</taxon>
        <taxon>Betaproteobacteria</taxon>
        <taxon>Burkholderiales</taxon>
        <taxon>Sphaerotilaceae</taxon>
        <taxon>Roseateles</taxon>
    </lineage>
</organism>
<dbReference type="Gene3D" id="2.40.50.230">
    <property type="entry name" value="Gp5 N-terminal domain"/>
    <property type="match status" value="1"/>
</dbReference>
<evidence type="ECO:0000259" key="6">
    <source>
        <dbReference type="Pfam" id="PF22178"/>
    </source>
</evidence>
<dbReference type="SUPFAM" id="SSF69279">
    <property type="entry name" value="Phage tail proteins"/>
    <property type="match status" value="2"/>
</dbReference>
<dbReference type="Gene3D" id="3.55.50.10">
    <property type="entry name" value="Baseplate protein-like domains"/>
    <property type="match status" value="1"/>
</dbReference>
<evidence type="ECO:0000256" key="4">
    <source>
        <dbReference type="SAM" id="MobiDB-lite"/>
    </source>
</evidence>
<evidence type="ECO:0000256" key="1">
    <source>
        <dbReference type="ARBA" id="ARBA00004613"/>
    </source>
</evidence>
<dbReference type="Pfam" id="PF05954">
    <property type="entry name" value="Phage_GPD"/>
    <property type="match status" value="1"/>
</dbReference>
<dbReference type="Pfam" id="PF04717">
    <property type="entry name" value="Phage_base_V"/>
    <property type="match status" value="1"/>
</dbReference>
<feature type="region of interest" description="Disordered" evidence="4">
    <location>
        <begin position="1"/>
        <end position="24"/>
    </location>
</feature>
<proteinExistence type="inferred from homology"/>